<dbReference type="InterPro" id="IPR000276">
    <property type="entry name" value="GPCR_Rhodpsn"/>
</dbReference>
<evidence type="ECO:0000256" key="3">
    <source>
        <dbReference type="ARBA" id="ARBA00022692"/>
    </source>
</evidence>
<evidence type="ECO:0000256" key="7">
    <source>
        <dbReference type="ARBA" id="ARBA00023170"/>
    </source>
</evidence>
<dbReference type="GO" id="GO:0005000">
    <property type="term" value="F:vasopressin receptor activity"/>
    <property type="evidence" value="ECO:0007669"/>
    <property type="project" value="InterPro"/>
</dbReference>
<feature type="transmembrane region" description="Helical" evidence="10">
    <location>
        <begin position="84"/>
        <end position="105"/>
    </location>
</feature>
<comment type="caution">
    <text evidence="10">Lacks conserved residue(s) required for the propagation of feature annotation.</text>
</comment>
<organism evidence="12 13">
    <name type="scientific">Rhipicephalus sanguineus</name>
    <name type="common">Brown dog tick</name>
    <name type="synonym">Ixodes sanguineus</name>
    <dbReference type="NCBI Taxonomy" id="34632"/>
    <lineage>
        <taxon>Eukaryota</taxon>
        <taxon>Metazoa</taxon>
        <taxon>Ecdysozoa</taxon>
        <taxon>Arthropoda</taxon>
        <taxon>Chelicerata</taxon>
        <taxon>Arachnida</taxon>
        <taxon>Acari</taxon>
        <taxon>Parasitiformes</taxon>
        <taxon>Ixodida</taxon>
        <taxon>Ixodoidea</taxon>
        <taxon>Ixodidae</taxon>
        <taxon>Rhipicephalinae</taxon>
        <taxon>Rhipicephalus</taxon>
        <taxon>Rhipicephalus</taxon>
    </lineage>
</organism>
<dbReference type="CDD" id="cd15196">
    <property type="entry name" value="7tmA_Vasopressin_Oxytocin"/>
    <property type="match status" value="1"/>
</dbReference>
<feature type="domain" description="G-protein coupled receptors family 1 profile" evidence="11">
    <location>
        <begin position="64"/>
        <end position="349"/>
    </location>
</feature>
<feature type="transmembrane region" description="Helical" evidence="10">
    <location>
        <begin position="312"/>
        <end position="336"/>
    </location>
</feature>
<protein>
    <recommendedName>
        <fullName evidence="11">G-protein coupled receptors family 1 profile domain-containing protein</fullName>
    </recommendedName>
</protein>
<dbReference type="GO" id="GO:0005886">
    <property type="term" value="C:plasma membrane"/>
    <property type="evidence" value="ECO:0007669"/>
    <property type="project" value="UniProtKB-SubCell"/>
</dbReference>
<evidence type="ECO:0000256" key="1">
    <source>
        <dbReference type="ARBA" id="ARBA00004651"/>
    </source>
</evidence>
<dbReference type="VEuPathDB" id="VectorBase:RSAN_026114"/>
<keyword evidence="2" id="KW-1003">Cell membrane</keyword>
<dbReference type="Pfam" id="PF00001">
    <property type="entry name" value="7tm_1"/>
    <property type="match status" value="1"/>
</dbReference>
<feature type="transmembrane region" description="Helical" evidence="10">
    <location>
        <begin position="125"/>
        <end position="144"/>
    </location>
</feature>
<sequence length="349" mass="38573">MEHRVVDDESDAYSESAFSTSTSPVVFDDVSANSTATWAGARDEALAHIEIAVLAVIFAFTVAGNGCVLAALAARRSKLTRMYYFLLHLCISDLTTAFFTVLPQLGWDATYRFHGGDLACKTVKFGQLLGPYLSSYVLVVTAMDRYQAICFPLSSCSWTPAKSKMLVSFAWAVSLLCCVPQVFIFSYQEVSAGVYDCWGTFVEPWGLRAYVTWYSVSVFFVPLLVLCFTYVCICRSIWRNLRQKRESSRAADGTAATATVVVDGSTRAVRRAFRLKSTAAAGNRDSAVAPFMGPRSHSVRGLSRAKIKTVKITVVVIVLYIACSSPFICVQMWMYWSPYANIADPWTSK</sequence>
<dbReference type="InterPro" id="IPR001817">
    <property type="entry name" value="Vasoprsn_rcpt"/>
</dbReference>
<dbReference type="OMA" id="LICRTIW"/>
<comment type="subcellular location">
    <subcellularLocation>
        <location evidence="1 10">Cell membrane</location>
        <topology evidence="1 10">Multi-pass membrane protein</topology>
    </subcellularLocation>
</comment>
<gene>
    <name evidence="12" type="ORF">HPB52_020903</name>
</gene>
<comment type="caution">
    <text evidence="12">The sequence shown here is derived from an EMBL/GenBank/DDBJ whole genome shotgun (WGS) entry which is preliminary data.</text>
</comment>
<proteinExistence type="inferred from homology"/>
<evidence type="ECO:0000313" key="12">
    <source>
        <dbReference type="EMBL" id="KAH7963395.1"/>
    </source>
</evidence>
<dbReference type="Proteomes" id="UP000821837">
    <property type="component" value="Chromosome 3"/>
</dbReference>
<dbReference type="PANTHER" id="PTHR24241">
    <property type="entry name" value="NEUROPEPTIDE RECEPTOR-RELATED G-PROTEIN COUPLED RECEPTOR"/>
    <property type="match status" value="1"/>
</dbReference>
<dbReference type="Gene3D" id="1.20.1070.10">
    <property type="entry name" value="Rhodopsin 7-helix transmembrane proteins"/>
    <property type="match status" value="1"/>
</dbReference>
<dbReference type="PRINTS" id="PR00896">
    <property type="entry name" value="VASOPRESSINR"/>
</dbReference>
<evidence type="ECO:0000259" key="11">
    <source>
        <dbReference type="PROSITE" id="PS50262"/>
    </source>
</evidence>
<dbReference type="AlphaFoldDB" id="A0A9D4Q2R1"/>
<keyword evidence="4 10" id="KW-1133">Transmembrane helix</keyword>
<name>A0A9D4Q2R1_RHISA</name>
<dbReference type="PROSITE" id="PS00237">
    <property type="entry name" value="G_PROTEIN_RECEP_F1_1"/>
    <property type="match status" value="1"/>
</dbReference>
<keyword evidence="7 10" id="KW-0675">Receptor</keyword>
<evidence type="ECO:0000256" key="10">
    <source>
        <dbReference type="RuleBase" id="RU046427"/>
    </source>
</evidence>
<reference evidence="12" key="2">
    <citation type="submission" date="2021-09" db="EMBL/GenBank/DDBJ databases">
        <authorList>
            <person name="Jia N."/>
            <person name="Wang J."/>
            <person name="Shi W."/>
            <person name="Du L."/>
            <person name="Sun Y."/>
            <person name="Zhan W."/>
            <person name="Jiang J."/>
            <person name="Wang Q."/>
            <person name="Zhang B."/>
            <person name="Ji P."/>
            <person name="Sakyi L.B."/>
            <person name="Cui X."/>
            <person name="Yuan T."/>
            <person name="Jiang B."/>
            <person name="Yang W."/>
            <person name="Lam T.T.-Y."/>
            <person name="Chang Q."/>
            <person name="Ding S."/>
            <person name="Wang X."/>
            <person name="Zhu J."/>
            <person name="Ruan X."/>
            <person name="Zhao L."/>
            <person name="Wei J."/>
            <person name="Que T."/>
            <person name="Du C."/>
            <person name="Cheng J."/>
            <person name="Dai P."/>
            <person name="Han X."/>
            <person name="Huang E."/>
            <person name="Gao Y."/>
            <person name="Liu J."/>
            <person name="Shao H."/>
            <person name="Ye R."/>
            <person name="Li L."/>
            <person name="Wei W."/>
            <person name="Wang X."/>
            <person name="Wang C."/>
            <person name="Huo Q."/>
            <person name="Li W."/>
            <person name="Guo W."/>
            <person name="Chen H."/>
            <person name="Chen S."/>
            <person name="Zhou L."/>
            <person name="Zhou L."/>
            <person name="Ni X."/>
            <person name="Tian J."/>
            <person name="Zhou Y."/>
            <person name="Sheng Y."/>
            <person name="Liu T."/>
            <person name="Pan Y."/>
            <person name="Xia L."/>
            <person name="Li J."/>
            <person name="Zhao F."/>
            <person name="Cao W."/>
        </authorList>
    </citation>
    <scope>NUCLEOTIDE SEQUENCE</scope>
    <source>
        <strain evidence="12">Rsan-2018</strain>
        <tissue evidence="12">Larvae</tissue>
    </source>
</reference>
<feature type="transmembrane region" description="Helical" evidence="10">
    <location>
        <begin position="213"/>
        <end position="238"/>
    </location>
</feature>
<dbReference type="PROSITE" id="PS50262">
    <property type="entry name" value="G_PROTEIN_RECEP_F1_2"/>
    <property type="match status" value="1"/>
</dbReference>
<dbReference type="GO" id="GO:0032870">
    <property type="term" value="P:cellular response to hormone stimulus"/>
    <property type="evidence" value="ECO:0007669"/>
    <property type="project" value="TreeGrafter"/>
</dbReference>
<keyword evidence="13" id="KW-1185">Reference proteome</keyword>
<keyword evidence="9 10" id="KW-0807">Transducer</keyword>
<reference evidence="12" key="1">
    <citation type="journal article" date="2020" name="Cell">
        <title>Large-Scale Comparative Analyses of Tick Genomes Elucidate Their Genetic Diversity and Vector Capacities.</title>
        <authorList>
            <consortium name="Tick Genome and Microbiome Consortium (TIGMIC)"/>
            <person name="Jia N."/>
            <person name="Wang J."/>
            <person name="Shi W."/>
            <person name="Du L."/>
            <person name="Sun Y."/>
            <person name="Zhan W."/>
            <person name="Jiang J.F."/>
            <person name="Wang Q."/>
            <person name="Zhang B."/>
            <person name="Ji P."/>
            <person name="Bell-Sakyi L."/>
            <person name="Cui X.M."/>
            <person name="Yuan T.T."/>
            <person name="Jiang B.G."/>
            <person name="Yang W.F."/>
            <person name="Lam T.T."/>
            <person name="Chang Q.C."/>
            <person name="Ding S.J."/>
            <person name="Wang X.J."/>
            <person name="Zhu J.G."/>
            <person name="Ruan X.D."/>
            <person name="Zhao L."/>
            <person name="Wei J.T."/>
            <person name="Ye R.Z."/>
            <person name="Que T.C."/>
            <person name="Du C.H."/>
            <person name="Zhou Y.H."/>
            <person name="Cheng J.X."/>
            <person name="Dai P.F."/>
            <person name="Guo W.B."/>
            <person name="Han X.H."/>
            <person name="Huang E.J."/>
            <person name="Li L.F."/>
            <person name="Wei W."/>
            <person name="Gao Y.C."/>
            <person name="Liu J.Z."/>
            <person name="Shao H.Z."/>
            <person name="Wang X."/>
            <person name="Wang C.C."/>
            <person name="Yang T.C."/>
            <person name="Huo Q.B."/>
            <person name="Li W."/>
            <person name="Chen H.Y."/>
            <person name="Chen S.E."/>
            <person name="Zhou L.G."/>
            <person name="Ni X.B."/>
            <person name="Tian J.H."/>
            <person name="Sheng Y."/>
            <person name="Liu T."/>
            <person name="Pan Y.S."/>
            <person name="Xia L.Y."/>
            <person name="Li J."/>
            <person name="Zhao F."/>
            <person name="Cao W.C."/>
        </authorList>
    </citation>
    <scope>NUCLEOTIDE SEQUENCE</scope>
    <source>
        <strain evidence="12">Rsan-2018</strain>
    </source>
</reference>
<evidence type="ECO:0000256" key="4">
    <source>
        <dbReference type="ARBA" id="ARBA00022989"/>
    </source>
</evidence>
<dbReference type="InterPro" id="IPR017452">
    <property type="entry name" value="GPCR_Rhodpsn_7TM"/>
</dbReference>
<keyword evidence="6 10" id="KW-0472">Membrane</keyword>
<evidence type="ECO:0000256" key="6">
    <source>
        <dbReference type="ARBA" id="ARBA00023136"/>
    </source>
</evidence>
<dbReference type="GO" id="GO:0042277">
    <property type="term" value="F:peptide binding"/>
    <property type="evidence" value="ECO:0007669"/>
    <property type="project" value="TreeGrafter"/>
</dbReference>
<evidence type="ECO:0000256" key="8">
    <source>
        <dbReference type="ARBA" id="ARBA00023180"/>
    </source>
</evidence>
<dbReference type="PRINTS" id="PR00237">
    <property type="entry name" value="GPCRRHODOPSN"/>
</dbReference>
<evidence type="ECO:0000256" key="2">
    <source>
        <dbReference type="ARBA" id="ARBA00022475"/>
    </source>
</evidence>
<evidence type="ECO:0000256" key="9">
    <source>
        <dbReference type="ARBA" id="ARBA00023224"/>
    </source>
</evidence>
<keyword evidence="8 10" id="KW-0325">Glycoprotein</keyword>
<feature type="transmembrane region" description="Helical" evidence="10">
    <location>
        <begin position="165"/>
        <end position="185"/>
    </location>
</feature>
<dbReference type="OrthoDB" id="5987909at2759"/>
<keyword evidence="3 10" id="KW-0812">Transmembrane</keyword>
<keyword evidence="5 10" id="KW-0297">G-protein coupled receptor</keyword>
<evidence type="ECO:0000313" key="13">
    <source>
        <dbReference type="Proteomes" id="UP000821837"/>
    </source>
</evidence>
<dbReference type="SUPFAM" id="SSF81321">
    <property type="entry name" value="Family A G protein-coupled receptor-like"/>
    <property type="match status" value="1"/>
</dbReference>
<accession>A0A9D4Q2R1</accession>
<dbReference type="EMBL" id="JABSTV010001249">
    <property type="protein sequence ID" value="KAH7963395.1"/>
    <property type="molecule type" value="Genomic_DNA"/>
</dbReference>
<comment type="similarity">
    <text evidence="10">Belongs to the G-protein coupled receptor 1 family. Vasopressin/oxytocin receptor subfamily.</text>
</comment>
<feature type="transmembrane region" description="Helical" evidence="10">
    <location>
        <begin position="51"/>
        <end position="72"/>
    </location>
</feature>
<evidence type="ECO:0000256" key="5">
    <source>
        <dbReference type="ARBA" id="ARBA00023040"/>
    </source>
</evidence>
<dbReference type="PANTHER" id="PTHR24241:SF161">
    <property type="entry name" value="G-PROTEIN COUPLED RECEPTORS FAMILY 1 PROFILE DOMAIN-CONTAINING PROTEIN"/>
    <property type="match status" value="1"/>
</dbReference>